<dbReference type="Proteomes" id="UP000318878">
    <property type="component" value="Unassembled WGS sequence"/>
</dbReference>
<dbReference type="Pfam" id="PF00535">
    <property type="entry name" value="Glycos_transf_2"/>
    <property type="match status" value="1"/>
</dbReference>
<name>A0A5C5UX53_9BACT</name>
<dbReference type="PANTHER" id="PTHR48090:SF7">
    <property type="entry name" value="RFBJ PROTEIN"/>
    <property type="match status" value="1"/>
</dbReference>
<proteinExistence type="predicted"/>
<evidence type="ECO:0000313" key="2">
    <source>
        <dbReference type="EMBL" id="TWT30012.1"/>
    </source>
</evidence>
<dbReference type="InterPro" id="IPR001173">
    <property type="entry name" value="Glyco_trans_2-like"/>
</dbReference>
<evidence type="ECO:0000313" key="3">
    <source>
        <dbReference type="Proteomes" id="UP000318878"/>
    </source>
</evidence>
<sequence>MWVLSRRYGLTMRPAVERIPVRSVVTKSTRVKRGETLDKSLSLIMPVHNAQQWLARDVERLLDVLPELTDHFELVIVDDGSTDHTEEVAKDLGYLYPQVKVLRHARCRGIASAVDTGSQQAVGEVVLIHDARKPVSEADLVGMWQMHQENAAIPVAAAPQVPSSPGLGIDQNLLERLMQWGSDVKKERPAHSPDLMPRPNFLRKIGNFALGE</sequence>
<dbReference type="AlphaFoldDB" id="A0A5C5UX53"/>
<dbReference type="EMBL" id="SJPF01000006">
    <property type="protein sequence ID" value="TWT30012.1"/>
    <property type="molecule type" value="Genomic_DNA"/>
</dbReference>
<dbReference type="PANTHER" id="PTHR48090">
    <property type="entry name" value="UNDECAPRENYL-PHOSPHATE 4-DEOXY-4-FORMAMIDO-L-ARABINOSE TRANSFERASE-RELATED"/>
    <property type="match status" value="1"/>
</dbReference>
<keyword evidence="3" id="KW-1185">Reference proteome</keyword>
<dbReference type="InterPro" id="IPR050256">
    <property type="entry name" value="Glycosyltransferase_2"/>
</dbReference>
<dbReference type="GO" id="GO:0016740">
    <property type="term" value="F:transferase activity"/>
    <property type="evidence" value="ECO:0007669"/>
    <property type="project" value="UniProtKB-KW"/>
</dbReference>
<organism evidence="2 3">
    <name type="scientific">Blastopirellula retiformator</name>
    <dbReference type="NCBI Taxonomy" id="2527970"/>
    <lineage>
        <taxon>Bacteria</taxon>
        <taxon>Pseudomonadati</taxon>
        <taxon>Planctomycetota</taxon>
        <taxon>Planctomycetia</taxon>
        <taxon>Pirellulales</taxon>
        <taxon>Pirellulaceae</taxon>
        <taxon>Blastopirellula</taxon>
    </lineage>
</organism>
<evidence type="ECO:0000259" key="1">
    <source>
        <dbReference type="Pfam" id="PF00535"/>
    </source>
</evidence>
<dbReference type="InterPro" id="IPR029044">
    <property type="entry name" value="Nucleotide-diphossugar_trans"/>
</dbReference>
<keyword evidence="2" id="KW-0808">Transferase</keyword>
<dbReference type="SUPFAM" id="SSF53448">
    <property type="entry name" value="Nucleotide-diphospho-sugar transferases"/>
    <property type="match status" value="1"/>
</dbReference>
<comment type="caution">
    <text evidence="2">The sequence shown here is derived from an EMBL/GenBank/DDBJ whole genome shotgun (WGS) entry which is preliminary data.</text>
</comment>
<gene>
    <name evidence="2" type="ORF">Enr8_46690</name>
</gene>
<reference evidence="2 3" key="1">
    <citation type="submission" date="2019-02" db="EMBL/GenBank/DDBJ databases">
        <title>Deep-cultivation of Planctomycetes and their phenomic and genomic characterization uncovers novel biology.</title>
        <authorList>
            <person name="Wiegand S."/>
            <person name="Jogler M."/>
            <person name="Boedeker C."/>
            <person name="Pinto D."/>
            <person name="Vollmers J."/>
            <person name="Rivas-Marin E."/>
            <person name="Kohn T."/>
            <person name="Peeters S.H."/>
            <person name="Heuer A."/>
            <person name="Rast P."/>
            <person name="Oberbeckmann S."/>
            <person name="Bunk B."/>
            <person name="Jeske O."/>
            <person name="Meyerdierks A."/>
            <person name="Storesund J.E."/>
            <person name="Kallscheuer N."/>
            <person name="Luecker S."/>
            <person name="Lage O.M."/>
            <person name="Pohl T."/>
            <person name="Merkel B.J."/>
            <person name="Hornburger P."/>
            <person name="Mueller R.-W."/>
            <person name="Bruemmer F."/>
            <person name="Labrenz M."/>
            <person name="Spormann A.M."/>
            <person name="Op Den Camp H."/>
            <person name="Overmann J."/>
            <person name="Amann R."/>
            <person name="Jetten M.S.M."/>
            <person name="Mascher T."/>
            <person name="Medema M.H."/>
            <person name="Devos D.P."/>
            <person name="Kaster A.-K."/>
            <person name="Ovreas L."/>
            <person name="Rohde M."/>
            <person name="Galperin M.Y."/>
            <person name="Jogler C."/>
        </authorList>
    </citation>
    <scope>NUCLEOTIDE SEQUENCE [LARGE SCALE GENOMIC DNA]</scope>
    <source>
        <strain evidence="2 3">Enr8</strain>
    </source>
</reference>
<dbReference type="Gene3D" id="3.90.550.10">
    <property type="entry name" value="Spore Coat Polysaccharide Biosynthesis Protein SpsA, Chain A"/>
    <property type="match status" value="1"/>
</dbReference>
<protein>
    <submittedName>
        <fullName evidence="2">Putative glycosyl transferase</fullName>
    </submittedName>
</protein>
<feature type="domain" description="Glycosyltransferase 2-like" evidence="1">
    <location>
        <begin position="42"/>
        <end position="162"/>
    </location>
</feature>
<accession>A0A5C5UX53</accession>